<dbReference type="GO" id="GO:0005789">
    <property type="term" value="C:endoplasmic reticulum membrane"/>
    <property type="evidence" value="ECO:0007669"/>
    <property type="project" value="UniProtKB-SubCell"/>
</dbReference>
<feature type="transmembrane region" description="Helical" evidence="10">
    <location>
        <begin position="142"/>
        <end position="161"/>
    </location>
</feature>
<name>A0AA39FYY2_9HYME</name>
<evidence type="ECO:0000256" key="5">
    <source>
        <dbReference type="ARBA" id="ARBA00022824"/>
    </source>
</evidence>
<keyword evidence="4 10" id="KW-0812">Transmembrane</keyword>
<evidence type="ECO:0000256" key="10">
    <source>
        <dbReference type="SAM" id="Phobius"/>
    </source>
</evidence>
<evidence type="ECO:0000256" key="7">
    <source>
        <dbReference type="ARBA" id="ARBA00023136"/>
    </source>
</evidence>
<dbReference type="EMBL" id="JAQQBS010000001">
    <property type="protein sequence ID" value="KAK0178440.1"/>
    <property type="molecule type" value="Genomic_DNA"/>
</dbReference>
<dbReference type="AlphaFoldDB" id="A0AA39FYY2"/>
<reference evidence="11" key="2">
    <citation type="submission" date="2023-03" db="EMBL/GenBank/DDBJ databases">
        <authorList>
            <person name="Inwood S.N."/>
            <person name="Skelly J.G."/>
            <person name="Guhlin J."/>
            <person name="Harrop T.W.R."/>
            <person name="Goldson S.G."/>
            <person name="Dearden P.K."/>
        </authorList>
    </citation>
    <scope>NUCLEOTIDE SEQUENCE</scope>
    <source>
        <strain evidence="11">Irish</strain>
        <tissue evidence="11">Whole body</tissue>
    </source>
</reference>
<evidence type="ECO:0000256" key="4">
    <source>
        <dbReference type="ARBA" id="ARBA00022692"/>
    </source>
</evidence>
<dbReference type="Gene3D" id="1.10.287.660">
    <property type="entry name" value="Helix hairpin bin"/>
    <property type="match status" value="1"/>
</dbReference>
<proteinExistence type="inferred from homology"/>
<accession>A0AA39FYY2</accession>
<protein>
    <recommendedName>
        <fullName evidence="3">Guided entry of tail-anchored proteins factor 1</fullName>
    </recommendedName>
    <alternativeName>
        <fullName evidence="8">Tail-anchored protein insertion receptor WRB</fullName>
    </alternativeName>
    <alternativeName>
        <fullName evidence="9">Tryptophan-rich basic protein</fullName>
    </alternativeName>
</protein>
<keyword evidence="12" id="KW-1185">Reference proteome</keyword>
<dbReference type="InterPro" id="IPR029012">
    <property type="entry name" value="Helix_hairpin_bin_sf"/>
</dbReference>
<comment type="subcellular location">
    <subcellularLocation>
        <location evidence="1">Endoplasmic reticulum membrane</location>
        <topology evidence="1">Multi-pass membrane protein</topology>
    </subcellularLocation>
</comment>
<dbReference type="GO" id="GO:0043529">
    <property type="term" value="C:GET complex"/>
    <property type="evidence" value="ECO:0007669"/>
    <property type="project" value="TreeGrafter"/>
</dbReference>
<dbReference type="PANTHER" id="PTHR42650">
    <property type="entry name" value="TAIL-ANCHORED PROTEIN INSERTION RECEPTOR WRB"/>
    <property type="match status" value="1"/>
</dbReference>
<dbReference type="Proteomes" id="UP001168990">
    <property type="component" value="Unassembled WGS sequence"/>
</dbReference>
<comment type="caution">
    <text evidence="11">The sequence shown here is derived from an EMBL/GenBank/DDBJ whole genome shotgun (WGS) entry which is preliminary data.</text>
</comment>
<evidence type="ECO:0000313" key="11">
    <source>
        <dbReference type="EMBL" id="KAK0178440.1"/>
    </source>
</evidence>
<evidence type="ECO:0000256" key="1">
    <source>
        <dbReference type="ARBA" id="ARBA00004477"/>
    </source>
</evidence>
<evidence type="ECO:0000256" key="6">
    <source>
        <dbReference type="ARBA" id="ARBA00022989"/>
    </source>
</evidence>
<keyword evidence="5" id="KW-0256">Endoplasmic reticulum</keyword>
<dbReference type="PANTHER" id="PTHR42650:SF1">
    <property type="entry name" value="GUIDED ENTRY OF TAIL-ANCHORED PROTEINS FACTOR 1"/>
    <property type="match status" value="1"/>
</dbReference>
<reference evidence="11" key="1">
    <citation type="journal article" date="2023" name="bioRxiv">
        <title>Scaffold-level genome assemblies of two parasitoid biocontrol wasps reveal the parthenogenesis mechanism and an associated novel virus.</title>
        <authorList>
            <person name="Inwood S."/>
            <person name="Skelly J."/>
            <person name="Guhlin J."/>
            <person name="Harrop T."/>
            <person name="Goldson S."/>
            <person name="Dearden P."/>
        </authorList>
    </citation>
    <scope>NUCLEOTIDE SEQUENCE</scope>
    <source>
        <strain evidence="11">Irish</strain>
        <tissue evidence="11">Whole body</tissue>
    </source>
</reference>
<feature type="transmembrane region" description="Helical" evidence="10">
    <location>
        <begin position="6"/>
        <end position="26"/>
    </location>
</feature>
<evidence type="ECO:0000256" key="8">
    <source>
        <dbReference type="ARBA" id="ARBA00032437"/>
    </source>
</evidence>
<organism evidence="11 12">
    <name type="scientific">Microctonus aethiopoides</name>
    <dbReference type="NCBI Taxonomy" id="144406"/>
    <lineage>
        <taxon>Eukaryota</taxon>
        <taxon>Metazoa</taxon>
        <taxon>Ecdysozoa</taxon>
        <taxon>Arthropoda</taxon>
        <taxon>Hexapoda</taxon>
        <taxon>Insecta</taxon>
        <taxon>Pterygota</taxon>
        <taxon>Neoptera</taxon>
        <taxon>Endopterygota</taxon>
        <taxon>Hymenoptera</taxon>
        <taxon>Apocrita</taxon>
        <taxon>Ichneumonoidea</taxon>
        <taxon>Braconidae</taxon>
        <taxon>Euphorinae</taxon>
        <taxon>Microctonus</taxon>
    </lineage>
</organism>
<evidence type="ECO:0000256" key="3">
    <source>
        <dbReference type="ARBA" id="ARBA00017951"/>
    </source>
</evidence>
<dbReference type="GO" id="GO:0043495">
    <property type="term" value="F:protein-membrane adaptor activity"/>
    <property type="evidence" value="ECO:0007669"/>
    <property type="project" value="TreeGrafter"/>
</dbReference>
<keyword evidence="6 10" id="KW-1133">Transmembrane helix</keyword>
<evidence type="ECO:0000256" key="2">
    <source>
        <dbReference type="ARBA" id="ARBA00010799"/>
    </source>
</evidence>
<gene>
    <name evidence="11" type="ORF">PV328_002388</name>
</gene>
<sequence>MNILLIVSTSICAIANVIPFIMEYIISRIFSENKNEKQLKIELSKLEQEMSAISMVEEFSKYTKIQRKHTKLKEIYKSQYCTRISSRIKTQLFFNYSAKFFNAIIMIMLVKMYRAQPIIILPRDILWPLNDLFSWPGTHQDSISLLIWIGITTLVVPRLFFKINSM</sequence>
<keyword evidence="7 10" id="KW-0472">Membrane</keyword>
<dbReference type="InterPro" id="IPR028945">
    <property type="entry name" value="Get1"/>
</dbReference>
<evidence type="ECO:0000313" key="12">
    <source>
        <dbReference type="Proteomes" id="UP001168990"/>
    </source>
</evidence>
<evidence type="ECO:0000256" key="9">
    <source>
        <dbReference type="ARBA" id="ARBA00033006"/>
    </source>
</evidence>
<dbReference type="Pfam" id="PF04420">
    <property type="entry name" value="CHD5"/>
    <property type="match status" value="1"/>
</dbReference>
<dbReference type="GO" id="GO:0071816">
    <property type="term" value="P:tail-anchored membrane protein insertion into ER membrane"/>
    <property type="evidence" value="ECO:0007669"/>
    <property type="project" value="InterPro"/>
</dbReference>
<comment type="similarity">
    <text evidence="2">Belongs to the WRB/GET1 family.</text>
</comment>
<feature type="transmembrane region" description="Helical" evidence="10">
    <location>
        <begin position="93"/>
        <end position="113"/>
    </location>
</feature>